<feature type="domain" description="Response regulatory" evidence="9">
    <location>
        <begin position="592"/>
        <end position="707"/>
    </location>
</feature>
<evidence type="ECO:0000256" key="4">
    <source>
        <dbReference type="ARBA" id="ARBA00022679"/>
    </source>
</evidence>
<dbReference type="Gene3D" id="3.30.450.20">
    <property type="entry name" value="PAS domain"/>
    <property type="match status" value="1"/>
</dbReference>
<dbReference type="Pfam" id="PF00512">
    <property type="entry name" value="HisKA"/>
    <property type="match status" value="1"/>
</dbReference>
<dbReference type="PROSITE" id="PS50113">
    <property type="entry name" value="PAC"/>
    <property type="match status" value="1"/>
</dbReference>
<evidence type="ECO:0000256" key="5">
    <source>
        <dbReference type="ARBA" id="ARBA00022777"/>
    </source>
</evidence>
<name>A0ABQ2JL80_9SPHN</name>
<dbReference type="Pfam" id="PF05227">
    <property type="entry name" value="CHASE3"/>
    <property type="match status" value="1"/>
</dbReference>
<feature type="domain" description="Histidine kinase" evidence="8">
    <location>
        <begin position="363"/>
        <end position="582"/>
    </location>
</feature>
<dbReference type="PANTHER" id="PTHR43047:SF72">
    <property type="entry name" value="OSMOSENSING HISTIDINE PROTEIN KINASE SLN1"/>
    <property type="match status" value="1"/>
</dbReference>
<feature type="domain" description="Response regulatory" evidence="9">
    <location>
        <begin position="716"/>
        <end position="826"/>
    </location>
</feature>
<dbReference type="SMART" id="SM00388">
    <property type="entry name" value="HisKA"/>
    <property type="match status" value="1"/>
</dbReference>
<proteinExistence type="predicted"/>
<feature type="modified residue" description="4-aspartylphosphate" evidence="6">
    <location>
        <position position="641"/>
    </location>
</feature>
<keyword evidence="13" id="KW-1185">Reference proteome</keyword>
<dbReference type="Pfam" id="PF02518">
    <property type="entry name" value="HATPase_c"/>
    <property type="match status" value="1"/>
</dbReference>
<keyword evidence="4" id="KW-0808">Transferase</keyword>
<dbReference type="PANTHER" id="PTHR43047">
    <property type="entry name" value="TWO-COMPONENT HISTIDINE PROTEIN KINASE"/>
    <property type="match status" value="1"/>
</dbReference>
<evidence type="ECO:0000256" key="6">
    <source>
        <dbReference type="PROSITE-ProRule" id="PRU00169"/>
    </source>
</evidence>
<dbReference type="PROSITE" id="PS50109">
    <property type="entry name" value="HIS_KIN"/>
    <property type="match status" value="1"/>
</dbReference>
<keyword evidence="7" id="KW-0812">Transmembrane</keyword>
<dbReference type="PROSITE" id="PS50110">
    <property type="entry name" value="RESPONSE_REGULATORY"/>
    <property type="match status" value="2"/>
</dbReference>
<sequence>MNGIQISGRAQRAGRWRERFAKIVAFLAPLIIGAVVVLLTQQVRTTDHLNLEKERARERRTELFQLLSAHQDVETGGRGYVITGNEKFLEPYNKGSRRLLSFWQRLSEFGPGQSSEPDALLKLRELSSLKLAHTRATIETRRAGDQQGAEAKVMSGRGRLLMDEIREGIDQLLERQQNTIAERSANAERAVTNIRYLTFALLATLAALLIAAWLALQHSLRSRDDAWTKLEDMALRQKAVLESAMDGIITINPSGSIESTNAATLRMFGYAPGELDRRDVGILLADQPPIGQVAEELRAFGMQNDADGTAVEILARRSDGIVFPTEVALTTTLLNEGLRYVAVIRDVTERKRNEQIKSDFVSTVTHELRTPLTSIAGALGLLKGGSAGVLPERVDRLITIAHDNANRMVRLVNDILDIQKIESGNMPFNLRELDLKAAVSSAIEENRSYAAKFGADIALSAPMTPMTVSADPDRLAQVLTNLLSNAAKFSPPGGTVQVTISRHDAFYRVTIADKGVGIPEDFRDQIFTKFAQADSTTNRANGGTGLGLSIVREIVERLDGHVSFDTEMGKGTRFHVDLPVPDRAAELQTPAHPALLVCGNGAGKVLTQALRKAGYAVTYATNPDMAREAAARTKFAGIVVDMGLPDGVGIDIIQRLHEDTLNADTPVMAIGGEPGATELDGAGALILDWLRKPLDIPRLIGSVETARAAIDQQCPRILHVEDDPDVRRLVGMALENHCEIVVADSLTSARALLQEGEFDLAILDIGLRDGAGVELLPELRQGGDTPIPVIIFSAQNTDSESAGLVDANLTKARTPIAELIATVGRLVETHRERTSSE</sequence>
<dbReference type="Gene3D" id="3.40.50.2300">
    <property type="match status" value="2"/>
</dbReference>
<feature type="modified residue" description="4-aspartylphosphate" evidence="6">
    <location>
        <position position="764"/>
    </location>
</feature>
<dbReference type="SMART" id="SM00448">
    <property type="entry name" value="REC"/>
    <property type="match status" value="2"/>
</dbReference>
<dbReference type="Pfam" id="PF00072">
    <property type="entry name" value="Response_reg"/>
    <property type="match status" value="2"/>
</dbReference>
<dbReference type="NCBIfam" id="TIGR00229">
    <property type="entry name" value="sensory_box"/>
    <property type="match status" value="1"/>
</dbReference>
<keyword evidence="3 6" id="KW-0597">Phosphoprotein</keyword>
<dbReference type="InterPro" id="IPR001789">
    <property type="entry name" value="Sig_transdc_resp-reg_receiver"/>
</dbReference>
<dbReference type="RefSeq" id="WP_188819381.1">
    <property type="nucleotide sequence ID" value="NZ_BMLK01000007.1"/>
</dbReference>
<evidence type="ECO:0000313" key="12">
    <source>
        <dbReference type="EMBL" id="GGN48665.1"/>
    </source>
</evidence>
<dbReference type="CDD" id="cd00130">
    <property type="entry name" value="PAS"/>
    <property type="match status" value="1"/>
</dbReference>
<dbReference type="InterPro" id="IPR011006">
    <property type="entry name" value="CheY-like_superfamily"/>
</dbReference>
<dbReference type="Proteomes" id="UP000605099">
    <property type="component" value="Unassembled WGS sequence"/>
</dbReference>
<feature type="domain" description="PAC" evidence="11">
    <location>
        <begin position="309"/>
        <end position="359"/>
    </location>
</feature>
<dbReference type="InterPro" id="IPR004358">
    <property type="entry name" value="Sig_transdc_His_kin-like_C"/>
</dbReference>
<dbReference type="InterPro" id="IPR036890">
    <property type="entry name" value="HATPase_C_sf"/>
</dbReference>
<dbReference type="SMART" id="SM00387">
    <property type="entry name" value="HATPase_c"/>
    <property type="match status" value="1"/>
</dbReference>
<feature type="domain" description="PAS" evidence="10">
    <location>
        <begin position="240"/>
        <end position="275"/>
    </location>
</feature>
<dbReference type="InterPro" id="IPR000014">
    <property type="entry name" value="PAS"/>
</dbReference>
<dbReference type="SUPFAM" id="SSF55785">
    <property type="entry name" value="PYP-like sensor domain (PAS domain)"/>
    <property type="match status" value="1"/>
</dbReference>
<organism evidence="12 13">
    <name type="scientific">Novosphingobium indicum</name>
    <dbReference type="NCBI Taxonomy" id="462949"/>
    <lineage>
        <taxon>Bacteria</taxon>
        <taxon>Pseudomonadati</taxon>
        <taxon>Pseudomonadota</taxon>
        <taxon>Alphaproteobacteria</taxon>
        <taxon>Sphingomonadales</taxon>
        <taxon>Sphingomonadaceae</taxon>
        <taxon>Novosphingobium</taxon>
    </lineage>
</organism>
<dbReference type="InterPro" id="IPR035965">
    <property type="entry name" value="PAS-like_dom_sf"/>
</dbReference>
<dbReference type="InterPro" id="IPR005467">
    <property type="entry name" value="His_kinase_dom"/>
</dbReference>
<dbReference type="SMART" id="SM00091">
    <property type="entry name" value="PAS"/>
    <property type="match status" value="1"/>
</dbReference>
<evidence type="ECO:0000259" key="11">
    <source>
        <dbReference type="PROSITE" id="PS50113"/>
    </source>
</evidence>
<keyword evidence="7" id="KW-1133">Transmembrane helix</keyword>
<feature type="transmembrane region" description="Helical" evidence="7">
    <location>
        <begin position="20"/>
        <end position="39"/>
    </location>
</feature>
<comment type="catalytic activity">
    <reaction evidence="1">
        <text>ATP + protein L-histidine = ADP + protein N-phospho-L-histidine.</text>
        <dbReference type="EC" id="2.7.13.3"/>
    </reaction>
</comment>
<evidence type="ECO:0000259" key="10">
    <source>
        <dbReference type="PROSITE" id="PS50112"/>
    </source>
</evidence>
<dbReference type="InterPro" id="IPR007891">
    <property type="entry name" value="CHASE3"/>
</dbReference>
<dbReference type="PRINTS" id="PR00344">
    <property type="entry name" value="BCTRLSENSOR"/>
</dbReference>
<feature type="transmembrane region" description="Helical" evidence="7">
    <location>
        <begin position="196"/>
        <end position="216"/>
    </location>
</feature>
<dbReference type="EMBL" id="BMLK01000007">
    <property type="protein sequence ID" value="GGN48665.1"/>
    <property type="molecule type" value="Genomic_DNA"/>
</dbReference>
<protein>
    <recommendedName>
        <fullName evidence="2">histidine kinase</fullName>
        <ecNumber evidence="2">2.7.13.3</ecNumber>
    </recommendedName>
</protein>
<evidence type="ECO:0000256" key="2">
    <source>
        <dbReference type="ARBA" id="ARBA00012438"/>
    </source>
</evidence>
<keyword evidence="7" id="KW-0472">Membrane</keyword>
<dbReference type="Gene3D" id="1.10.287.130">
    <property type="match status" value="1"/>
</dbReference>
<dbReference type="Pfam" id="PF13426">
    <property type="entry name" value="PAS_9"/>
    <property type="match status" value="1"/>
</dbReference>
<dbReference type="SUPFAM" id="SSF52172">
    <property type="entry name" value="CheY-like"/>
    <property type="match status" value="2"/>
</dbReference>
<dbReference type="PROSITE" id="PS50112">
    <property type="entry name" value="PAS"/>
    <property type="match status" value="1"/>
</dbReference>
<dbReference type="CDD" id="cd19410">
    <property type="entry name" value="HK9-like_sensor"/>
    <property type="match status" value="1"/>
</dbReference>
<dbReference type="EC" id="2.7.13.3" evidence="2"/>
<accession>A0ABQ2JL80</accession>
<evidence type="ECO:0000256" key="7">
    <source>
        <dbReference type="SAM" id="Phobius"/>
    </source>
</evidence>
<dbReference type="InterPro" id="IPR003661">
    <property type="entry name" value="HisK_dim/P_dom"/>
</dbReference>
<evidence type="ECO:0000259" key="9">
    <source>
        <dbReference type="PROSITE" id="PS50110"/>
    </source>
</evidence>
<comment type="caution">
    <text evidence="12">The sequence shown here is derived from an EMBL/GenBank/DDBJ whole genome shotgun (WGS) entry which is preliminary data.</text>
</comment>
<dbReference type="Gene3D" id="3.30.565.10">
    <property type="entry name" value="Histidine kinase-like ATPase, C-terminal domain"/>
    <property type="match status" value="1"/>
</dbReference>
<evidence type="ECO:0000259" key="8">
    <source>
        <dbReference type="PROSITE" id="PS50109"/>
    </source>
</evidence>
<evidence type="ECO:0000313" key="13">
    <source>
        <dbReference type="Proteomes" id="UP000605099"/>
    </source>
</evidence>
<dbReference type="InterPro" id="IPR000700">
    <property type="entry name" value="PAS-assoc_C"/>
</dbReference>
<keyword evidence="5" id="KW-0418">Kinase</keyword>
<gene>
    <name evidence="12" type="ORF">GCM10011349_18540</name>
</gene>
<dbReference type="InterPro" id="IPR003594">
    <property type="entry name" value="HATPase_dom"/>
</dbReference>
<dbReference type="CDD" id="cd00082">
    <property type="entry name" value="HisKA"/>
    <property type="match status" value="1"/>
</dbReference>
<dbReference type="SUPFAM" id="SSF47384">
    <property type="entry name" value="Homodimeric domain of signal transducing histidine kinase"/>
    <property type="match status" value="1"/>
</dbReference>
<dbReference type="SUPFAM" id="SSF55874">
    <property type="entry name" value="ATPase domain of HSP90 chaperone/DNA topoisomerase II/histidine kinase"/>
    <property type="match status" value="1"/>
</dbReference>
<evidence type="ECO:0000256" key="3">
    <source>
        <dbReference type="ARBA" id="ARBA00022553"/>
    </source>
</evidence>
<evidence type="ECO:0000256" key="1">
    <source>
        <dbReference type="ARBA" id="ARBA00000085"/>
    </source>
</evidence>
<reference evidence="13" key="1">
    <citation type="journal article" date="2019" name="Int. J. Syst. Evol. Microbiol.">
        <title>The Global Catalogue of Microorganisms (GCM) 10K type strain sequencing project: providing services to taxonomists for standard genome sequencing and annotation.</title>
        <authorList>
            <consortium name="The Broad Institute Genomics Platform"/>
            <consortium name="The Broad Institute Genome Sequencing Center for Infectious Disease"/>
            <person name="Wu L."/>
            <person name="Ma J."/>
        </authorList>
    </citation>
    <scope>NUCLEOTIDE SEQUENCE [LARGE SCALE GENOMIC DNA]</scope>
    <source>
        <strain evidence="13">CGMCC 1.6784</strain>
    </source>
</reference>
<dbReference type="InterPro" id="IPR036097">
    <property type="entry name" value="HisK_dim/P_sf"/>
</dbReference>
<dbReference type="CDD" id="cd00156">
    <property type="entry name" value="REC"/>
    <property type="match status" value="1"/>
</dbReference>